<organism evidence="5 6">
    <name type="scientific">Cupriavidus malaysiensis</name>
    <dbReference type="NCBI Taxonomy" id="367825"/>
    <lineage>
        <taxon>Bacteria</taxon>
        <taxon>Pseudomonadati</taxon>
        <taxon>Pseudomonadota</taxon>
        <taxon>Betaproteobacteria</taxon>
        <taxon>Burkholderiales</taxon>
        <taxon>Burkholderiaceae</taxon>
        <taxon>Cupriavidus</taxon>
    </lineage>
</organism>
<dbReference type="EMBL" id="CP017754">
    <property type="protein sequence ID" value="AOZ05048.1"/>
    <property type="molecule type" value="Genomic_DNA"/>
</dbReference>
<gene>
    <name evidence="5" type="ORF">BKK80_03835</name>
</gene>
<feature type="domain" description="HTH marR-type" evidence="4">
    <location>
        <begin position="12"/>
        <end position="144"/>
    </location>
</feature>
<sequence length="151" mass="16262">MSRTTPPPAAFDGYLTQHLARAHAAVQARLEAALAAEGVQVEHWKVLRVLADAHGHAMGEVAQSLLMHPPTLTKLVDKMIAQGLAMRSPDSADNRRVLLYATDQGLELSARLDALVQAHEDSLVHRLGAAKARQLRTLLSTLDETRGPAPG</sequence>
<dbReference type="Proteomes" id="UP000177515">
    <property type="component" value="Chromosome 1"/>
</dbReference>
<reference evidence="5 6" key="1">
    <citation type="submission" date="2016-10" db="EMBL/GenBank/DDBJ databases">
        <title>Complete genome sequences of three Cupriavidus strains isolated from various Malaysian environments.</title>
        <authorList>
            <person name="Abdullah A.A.-A."/>
            <person name="Shafie N.A.H."/>
            <person name="Lau N.S."/>
        </authorList>
    </citation>
    <scope>NUCLEOTIDE SEQUENCE [LARGE SCALE GENOMIC DNA]</scope>
    <source>
        <strain evidence="5 6">USMAA1020</strain>
    </source>
</reference>
<dbReference type="InterPro" id="IPR036390">
    <property type="entry name" value="WH_DNA-bd_sf"/>
</dbReference>
<dbReference type="PANTHER" id="PTHR33164">
    <property type="entry name" value="TRANSCRIPTIONAL REGULATOR, MARR FAMILY"/>
    <property type="match status" value="1"/>
</dbReference>
<dbReference type="Pfam" id="PF12802">
    <property type="entry name" value="MarR_2"/>
    <property type="match status" value="1"/>
</dbReference>
<dbReference type="InterPro" id="IPR000835">
    <property type="entry name" value="HTH_MarR-typ"/>
</dbReference>
<dbReference type="PANTHER" id="PTHR33164:SF64">
    <property type="entry name" value="TRANSCRIPTIONAL REGULATOR SLYA"/>
    <property type="match status" value="1"/>
</dbReference>
<dbReference type="InterPro" id="IPR036388">
    <property type="entry name" value="WH-like_DNA-bd_sf"/>
</dbReference>
<evidence type="ECO:0000256" key="1">
    <source>
        <dbReference type="ARBA" id="ARBA00023015"/>
    </source>
</evidence>
<name>A0ABN4TI63_9BURK</name>
<protein>
    <recommendedName>
        <fullName evidence="4">HTH marR-type domain-containing protein</fullName>
    </recommendedName>
</protein>
<dbReference type="RefSeq" id="WP_071010946.1">
    <property type="nucleotide sequence ID" value="NZ_CP017754.1"/>
</dbReference>
<dbReference type="PROSITE" id="PS50995">
    <property type="entry name" value="HTH_MARR_2"/>
    <property type="match status" value="1"/>
</dbReference>
<keyword evidence="2" id="KW-0238">DNA-binding</keyword>
<keyword evidence="1" id="KW-0805">Transcription regulation</keyword>
<dbReference type="SUPFAM" id="SSF46785">
    <property type="entry name" value="Winged helix' DNA-binding domain"/>
    <property type="match status" value="1"/>
</dbReference>
<dbReference type="SMART" id="SM00347">
    <property type="entry name" value="HTH_MARR"/>
    <property type="match status" value="1"/>
</dbReference>
<keyword evidence="6" id="KW-1185">Reference proteome</keyword>
<accession>A0ABN4TI63</accession>
<evidence type="ECO:0000256" key="2">
    <source>
        <dbReference type="ARBA" id="ARBA00023125"/>
    </source>
</evidence>
<evidence type="ECO:0000313" key="5">
    <source>
        <dbReference type="EMBL" id="AOZ05048.1"/>
    </source>
</evidence>
<evidence type="ECO:0000259" key="4">
    <source>
        <dbReference type="PROSITE" id="PS50995"/>
    </source>
</evidence>
<dbReference type="InterPro" id="IPR039422">
    <property type="entry name" value="MarR/SlyA-like"/>
</dbReference>
<evidence type="ECO:0000256" key="3">
    <source>
        <dbReference type="ARBA" id="ARBA00023163"/>
    </source>
</evidence>
<keyword evidence="3" id="KW-0804">Transcription</keyword>
<evidence type="ECO:0000313" key="6">
    <source>
        <dbReference type="Proteomes" id="UP000177515"/>
    </source>
</evidence>
<dbReference type="Gene3D" id="1.10.10.10">
    <property type="entry name" value="Winged helix-like DNA-binding domain superfamily/Winged helix DNA-binding domain"/>
    <property type="match status" value="1"/>
</dbReference>
<proteinExistence type="predicted"/>